<evidence type="ECO:0000256" key="2">
    <source>
        <dbReference type="ARBA" id="ARBA00022840"/>
    </source>
</evidence>
<dbReference type="Pfam" id="PF00225">
    <property type="entry name" value="Kinesin"/>
    <property type="match status" value="1"/>
</dbReference>
<feature type="binding site" evidence="3">
    <location>
        <begin position="101"/>
        <end position="108"/>
    </location>
    <ligand>
        <name>ATP</name>
        <dbReference type="ChEBI" id="CHEBI:30616"/>
    </ligand>
</feature>
<dbReference type="PRINTS" id="PR00380">
    <property type="entry name" value="KINESINHEAVY"/>
</dbReference>
<organism evidence="5 6">
    <name type="scientific">Cichlidogyrus casuarinus</name>
    <dbReference type="NCBI Taxonomy" id="1844966"/>
    <lineage>
        <taxon>Eukaryota</taxon>
        <taxon>Metazoa</taxon>
        <taxon>Spiralia</taxon>
        <taxon>Lophotrochozoa</taxon>
        <taxon>Platyhelminthes</taxon>
        <taxon>Monogenea</taxon>
        <taxon>Monopisthocotylea</taxon>
        <taxon>Dactylogyridea</taxon>
        <taxon>Ancyrocephalidae</taxon>
        <taxon>Cichlidogyrus</taxon>
    </lineage>
</organism>
<sequence>MNPQPDGSKALVYVRIRPACVNNKENEEPHELIAFEILQNRRLLVPTKTLTEHKPFDFDGVFGSVDGSTIPESQTNLYQEIGKPLLEDAFRGINSCLFAYGQTNSGKTYSISGSDSCPGIIPLLIEDIFAKKKQIEAQGGKSVSIRFSYYEIYNEKVKDLLDSTPSNVPLLVREDPEHGPHVKNLTIVTVENLKHIMHQLRICSSRKATTQTCFNEQSSRSHCIFTLYISLSGIVNIVDLAGSEKYANIQDSYGSVRQKESIEINKSLFTLRRVLEQLSENSTIDAPLDSPLTTILPLSTPIKSASSLNVCTPRSAVKKRKFVSYRDSVLTWLLKDSLGGNSKIVMLATVSPFKENLEETMLTIRYAQVTKQMVNIVQVNEDHRGRFVRELIAERDLLKKQLQLAHEPKSPLNGLLKSLQQQVVERELEISNLTKQLKAFVECPKPQSDATMAESELEEDLLVDACTSPMIVEDKRHLEMGMSPMMLKRQENGQSLTPMELSDQTPTLLNTINQLQSKIKDLSSELFECQTDLKIMRDQALFYKDTAQRANANLDKMVQQLEIPFN</sequence>
<dbReference type="SMART" id="SM00129">
    <property type="entry name" value="KISc"/>
    <property type="match status" value="1"/>
</dbReference>
<dbReference type="AlphaFoldDB" id="A0ABD2PRC6"/>
<dbReference type="Gene3D" id="3.40.850.10">
    <property type="entry name" value="Kinesin motor domain"/>
    <property type="match status" value="1"/>
</dbReference>
<dbReference type="Proteomes" id="UP001626550">
    <property type="component" value="Unassembled WGS sequence"/>
</dbReference>
<reference evidence="5 6" key="1">
    <citation type="submission" date="2024-11" db="EMBL/GenBank/DDBJ databases">
        <title>Adaptive evolution of stress response genes in parasites aligns with host niche diversity.</title>
        <authorList>
            <person name="Hahn C."/>
            <person name="Resl P."/>
        </authorList>
    </citation>
    <scope>NUCLEOTIDE SEQUENCE [LARGE SCALE GENOMIC DNA]</scope>
    <source>
        <strain evidence="5">EGGRZ-B1_66</strain>
        <tissue evidence="5">Body</tissue>
    </source>
</reference>
<dbReference type="EMBL" id="JBJKFK010003725">
    <property type="protein sequence ID" value="KAL3309613.1"/>
    <property type="molecule type" value="Genomic_DNA"/>
</dbReference>
<dbReference type="CDD" id="cd00106">
    <property type="entry name" value="KISc"/>
    <property type="match status" value="1"/>
</dbReference>
<evidence type="ECO:0000313" key="5">
    <source>
        <dbReference type="EMBL" id="KAL3309613.1"/>
    </source>
</evidence>
<dbReference type="GO" id="GO:0005524">
    <property type="term" value="F:ATP binding"/>
    <property type="evidence" value="ECO:0007669"/>
    <property type="project" value="UniProtKB-UniRule"/>
</dbReference>
<feature type="domain" description="Kinesin motor" evidence="4">
    <location>
        <begin position="9"/>
        <end position="373"/>
    </location>
</feature>
<dbReference type="InterPro" id="IPR027417">
    <property type="entry name" value="P-loop_NTPase"/>
</dbReference>
<evidence type="ECO:0000259" key="4">
    <source>
        <dbReference type="PROSITE" id="PS50067"/>
    </source>
</evidence>
<accession>A0ABD2PRC6</accession>
<protein>
    <recommendedName>
        <fullName evidence="4">Kinesin motor domain-containing protein</fullName>
    </recommendedName>
</protein>
<keyword evidence="1 3" id="KW-0547">Nucleotide-binding</keyword>
<dbReference type="InterPro" id="IPR036961">
    <property type="entry name" value="Kinesin_motor_dom_sf"/>
</dbReference>
<dbReference type="SUPFAM" id="SSF52540">
    <property type="entry name" value="P-loop containing nucleoside triphosphate hydrolases"/>
    <property type="match status" value="1"/>
</dbReference>
<comment type="similarity">
    <text evidence="3">Belongs to the TRAFAC class myosin-kinesin ATPase superfamily. Kinesin family.</text>
</comment>
<name>A0ABD2PRC6_9PLAT</name>
<proteinExistence type="inferred from homology"/>
<dbReference type="PROSITE" id="PS50067">
    <property type="entry name" value="KINESIN_MOTOR_2"/>
    <property type="match status" value="1"/>
</dbReference>
<keyword evidence="2 3" id="KW-0067">ATP-binding</keyword>
<dbReference type="InterPro" id="IPR001752">
    <property type="entry name" value="Kinesin_motor_dom"/>
</dbReference>
<keyword evidence="3" id="KW-0505">Motor protein</keyword>
<keyword evidence="6" id="KW-1185">Reference proteome</keyword>
<evidence type="ECO:0000256" key="1">
    <source>
        <dbReference type="ARBA" id="ARBA00022741"/>
    </source>
</evidence>
<evidence type="ECO:0000313" key="6">
    <source>
        <dbReference type="Proteomes" id="UP001626550"/>
    </source>
</evidence>
<dbReference type="GO" id="GO:0003774">
    <property type="term" value="F:cytoskeletal motor activity"/>
    <property type="evidence" value="ECO:0007669"/>
    <property type="project" value="UniProtKB-UniRule"/>
</dbReference>
<evidence type="ECO:0000256" key="3">
    <source>
        <dbReference type="PROSITE-ProRule" id="PRU00283"/>
    </source>
</evidence>
<comment type="caution">
    <text evidence="5">The sequence shown here is derived from an EMBL/GenBank/DDBJ whole genome shotgun (WGS) entry which is preliminary data.</text>
</comment>
<gene>
    <name evidence="5" type="ORF">Ciccas_011839</name>
</gene>
<dbReference type="PANTHER" id="PTHR47117">
    <property type="entry name" value="STAR-RELATED LIPID TRANSFER PROTEIN 9"/>
    <property type="match status" value="1"/>
</dbReference>
<dbReference type="PANTHER" id="PTHR47117:SF5">
    <property type="entry name" value="KINESIN-LIKE PROTEIN KIF14"/>
    <property type="match status" value="1"/>
</dbReference>